<name>A0A2P8H359_9BACL</name>
<reference evidence="1 2" key="1">
    <citation type="submission" date="2018-03" db="EMBL/GenBank/DDBJ databases">
        <title>Genomic Encyclopedia of Type Strains, Phase III (KMG-III): the genomes of soil and plant-associated and newly described type strains.</title>
        <authorList>
            <person name="Whitman W."/>
        </authorList>
    </citation>
    <scope>NUCLEOTIDE SEQUENCE [LARGE SCALE GENOMIC DNA]</scope>
    <source>
        <strain evidence="1 2">CGMCC 1.12259</strain>
    </source>
</reference>
<keyword evidence="2" id="KW-1185">Reference proteome</keyword>
<dbReference type="AlphaFoldDB" id="A0A2P8H359"/>
<gene>
    <name evidence="1" type="ORF">B0H99_104118</name>
</gene>
<evidence type="ECO:0000313" key="1">
    <source>
        <dbReference type="EMBL" id="PSL40656.1"/>
    </source>
</evidence>
<sequence>MRLFFVWLLGGGWDLGFHVKSLEFQVRGPVCHVKALKVHVKIVKLHEEKIGRQVLPLFALAKSIQ</sequence>
<proteinExistence type="predicted"/>
<accession>A0A2P8H359</accession>
<dbReference type="Proteomes" id="UP000242682">
    <property type="component" value="Unassembled WGS sequence"/>
</dbReference>
<dbReference type="EMBL" id="PYAT01000004">
    <property type="protein sequence ID" value="PSL40656.1"/>
    <property type="molecule type" value="Genomic_DNA"/>
</dbReference>
<evidence type="ECO:0000313" key="2">
    <source>
        <dbReference type="Proteomes" id="UP000242682"/>
    </source>
</evidence>
<protein>
    <submittedName>
        <fullName evidence="1">Uncharacterized protein</fullName>
    </submittedName>
</protein>
<comment type="caution">
    <text evidence="1">The sequence shown here is derived from an EMBL/GenBank/DDBJ whole genome shotgun (WGS) entry which is preliminary data.</text>
</comment>
<organism evidence="1 2">
    <name type="scientific">Planomicrobium soli</name>
    <dbReference type="NCBI Taxonomy" id="1176648"/>
    <lineage>
        <taxon>Bacteria</taxon>
        <taxon>Bacillati</taxon>
        <taxon>Bacillota</taxon>
        <taxon>Bacilli</taxon>
        <taxon>Bacillales</taxon>
        <taxon>Caryophanaceae</taxon>
        <taxon>Planomicrobium</taxon>
    </lineage>
</organism>